<dbReference type="AlphaFoldDB" id="A0AB34KWK3"/>
<feature type="chain" id="PRO_5044296225" evidence="2">
    <location>
        <begin position="17"/>
        <end position="211"/>
    </location>
</feature>
<name>A0AB34KWK3_9PEZI</name>
<evidence type="ECO:0000313" key="4">
    <source>
        <dbReference type="Proteomes" id="UP000803884"/>
    </source>
</evidence>
<dbReference type="Proteomes" id="UP000803884">
    <property type="component" value="Unassembled WGS sequence"/>
</dbReference>
<feature type="region of interest" description="Disordered" evidence="1">
    <location>
        <begin position="115"/>
        <end position="183"/>
    </location>
</feature>
<evidence type="ECO:0000256" key="1">
    <source>
        <dbReference type="SAM" id="MobiDB-lite"/>
    </source>
</evidence>
<dbReference type="RefSeq" id="XP_069230778.1">
    <property type="nucleotide sequence ID" value="XM_069372072.1"/>
</dbReference>
<evidence type="ECO:0000313" key="3">
    <source>
        <dbReference type="EMBL" id="KAL1587673.1"/>
    </source>
</evidence>
<protein>
    <submittedName>
        <fullName evidence="3">Uncharacterized protein</fullName>
    </submittedName>
</protein>
<organism evidence="3 4">
    <name type="scientific">Cladosporium halotolerans</name>
    <dbReference type="NCBI Taxonomy" id="1052096"/>
    <lineage>
        <taxon>Eukaryota</taxon>
        <taxon>Fungi</taxon>
        <taxon>Dikarya</taxon>
        <taxon>Ascomycota</taxon>
        <taxon>Pezizomycotina</taxon>
        <taxon>Dothideomycetes</taxon>
        <taxon>Dothideomycetidae</taxon>
        <taxon>Cladosporiales</taxon>
        <taxon>Cladosporiaceae</taxon>
        <taxon>Cladosporium</taxon>
    </lineage>
</organism>
<comment type="caution">
    <text evidence="3">The sequence shown here is derived from an EMBL/GenBank/DDBJ whole genome shotgun (WGS) entry which is preliminary data.</text>
</comment>
<proteinExistence type="predicted"/>
<reference evidence="3 4" key="1">
    <citation type="journal article" date="2020" name="Microbiol. Resour. Announc.">
        <title>Draft Genome Sequence of a Cladosporium Species Isolated from the Mesophotic Ascidian Didemnum maculosum.</title>
        <authorList>
            <person name="Gioti A."/>
            <person name="Siaperas R."/>
            <person name="Nikolaivits E."/>
            <person name="Le Goff G."/>
            <person name="Ouazzani J."/>
            <person name="Kotoulas G."/>
            <person name="Topakas E."/>
        </authorList>
    </citation>
    <scope>NUCLEOTIDE SEQUENCE [LARGE SCALE GENOMIC DNA]</scope>
    <source>
        <strain evidence="3 4">TM138-S3</strain>
    </source>
</reference>
<dbReference type="GeneID" id="96004910"/>
<gene>
    <name evidence="3" type="ORF">WHR41_03466</name>
</gene>
<accession>A0AB34KWK3</accession>
<sequence>MHAFIPFVALLGLAAAQSETTNSASGTSSATDPTSTCLAACAAGDVNCQAQCVNVPYPNESQINATLQCSTNECTQGDSGPEDTKKYGECLASCARDFYYTSGATVTGVVANAGATGSSSPSSNDNAGSTTGSGSSASATDDSSSSGTGSSDSSETASSTSSGSSDSSESSASSSADSASSTGAAASLSLSNEMITISGGVVGLVVAALAL</sequence>
<keyword evidence="4" id="KW-1185">Reference proteome</keyword>
<keyword evidence="2" id="KW-0732">Signal</keyword>
<dbReference type="EMBL" id="JAAQHG020000009">
    <property type="protein sequence ID" value="KAL1587673.1"/>
    <property type="molecule type" value="Genomic_DNA"/>
</dbReference>
<feature type="signal peptide" evidence="2">
    <location>
        <begin position="1"/>
        <end position="16"/>
    </location>
</feature>
<evidence type="ECO:0000256" key="2">
    <source>
        <dbReference type="SAM" id="SignalP"/>
    </source>
</evidence>